<dbReference type="Proteomes" id="UP000058857">
    <property type="component" value="Chromosome 1"/>
</dbReference>
<gene>
    <name evidence="1" type="ORF">LBBP_00676</name>
</gene>
<reference evidence="1 2" key="1">
    <citation type="journal article" date="2015" name="PLoS Negl. Trop. Dis.">
        <title>Distribution of Plasmids in Distinct Leptospira Pathogenic Species.</title>
        <authorList>
            <person name="Wang Y."/>
            <person name="Zhuang X."/>
            <person name="Zhong Y."/>
            <person name="Zhang C."/>
            <person name="Zhang Y."/>
            <person name="Zeng L."/>
            <person name="Zhu Y."/>
            <person name="He P."/>
            <person name="Dong K."/>
            <person name="Pal U."/>
            <person name="Guo X."/>
            <person name="Qin J."/>
        </authorList>
    </citation>
    <scope>NUCLEOTIDE SEQUENCE [LARGE SCALE GENOMIC DNA]</scope>
    <source>
        <strain evidence="1 2">56604</strain>
    </source>
</reference>
<dbReference type="AlphaFoldDB" id="A0A0E3B3W7"/>
<protein>
    <submittedName>
        <fullName evidence="1">Uncharacterized protein</fullName>
    </submittedName>
</protein>
<evidence type="ECO:0000313" key="2">
    <source>
        <dbReference type="Proteomes" id="UP000058857"/>
    </source>
</evidence>
<organism evidence="1">
    <name type="scientific">Leptospira borgpetersenii serovar Ballum</name>
    <dbReference type="NCBI Taxonomy" id="280505"/>
    <lineage>
        <taxon>Bacteria</taxon>
        <taxon>Pseudomonadati</taxon>
        <taxon>Spirochaetota</taxon>
        <taxon>Spirochaetia</taxon>
        <taxon>Leptospirales</taxon>
        <taxon>Leptospiraceae</taxon>
        <taxon>Leptospira</taxon>
    </lineage>
</organism>
<name>A0A0E3B3W7_LEPBO</name>
<dbReference type="PATRIC" id="fig|280505.15.peg.658"/>
<sequence length="164" mass="19526">MIRSGLIFKVLSVLKKCVFVYSFPFESEFLLTSIRFNKLFNIPNSCVREVSEIFFTYLELYGDKNTNEFEMCHKFDFVNYLKNTLSLFECLSRTFKNIFEMVFNSSGFSKFFDCFLYLFLRVFSQKIDYKSQWVCLSSNRLRRKTFESVGTIGFMGIFKNETSE</sequence>
<accession>A0A0E3B3W7</accession>
<dbReference type="EMBL" id="CP012029">
    <property type="protein sequence ID" value="ALO25014.1"/>
    <property type="molecule type" value="Genomic_DNA"/>
</dbReference>
<dbReference type="RefSeq" id="WP_002726802.1">
    <property type="nucleotide sequence ID" value="NZ_CP012029.1"/>
</dbReference>
<evidence type="ECO:0000313" key="1">
    <source>
        <dbReference type="EMBL" id="ALO25014.1"/>
    </source>
</evidence>
<proteinExistence type="predicted"/>